<dbReference type="SUPFAM" id="SSF82185">
    <property type="entry name" value="Histone H3 K4-specific methyltransferase SET7/9 N-terminal domain"/>
    <property type="match status" value="1"/>
</dbReference>
<sequence length="133" mass="15599">MATKGWVHAWQSVPMRIFLFLFGIFFLSACSPRDGAHEAYYENGQIQTRANYKDGKEDGLYESYYENGQLRVKISFKGGQRDGLAEWYYENGQVRSRQNFREGKRDGLWEFFEADGRLLWSRNSYVDEGLIDP</sequence>
<dbReference type="Pfam" id="PF07661">
    <property type="entry name" value="MORN_2"/>
    <property type="match status" value="3"/>
</dbReference>
<accession>A0A382MFE6</accession>
<dbReference type="InterPro" id="IPR011652">
    <property type="entry name" value="MORN_2"/>
</dbReference>
<reference evidence="1" key="1">
    <citation type="submission" date="2018-05" db="EMBL/GenBank/DDBJ databases">
        <authorList>
            <person name="Lanie J.A."/>
            <person name="Ng W.-L."/>
            <person name="Kazmierczak K.M."/>
            <person name="Andrzejewski T.M."/>
            <person name="Davidsen T.M."/>
            <person name="Wayne K.J."/>
            <person name="Tettelin H."/>
            <person name="Glass J.I."/>
            <person name="Rusch D."/>
            <person name="Podicherti R."/>
            <person name="Tsui H.-C.T."/>
            <person name="Winkler M.E."/>
        </authorList>
    </citation>
    <scope>NUCLEOTIDE SEQUENCE</scope>
</reference>
<protein>
    <recommendedName>
        <fullName evidence="2">Toxin-antitoxin system YwqK family antitoxin</fullName>
    </recommendedName>
</protein>
<organism evidence="1">
    <name type="scientific">marine metagenome</name>
    <dbReference type="NCBI Taxonomy" id="408172"/>
    <lineage>
        <taxon>unclassified sequences</taxon>
        <taxon>metagenomes</taxon>
        <taxon>ecological metagenomes</taxon>
    </lineage>
</organism>
<dbReference type="Gene3D" id="3.90.930.1">
    <property type="match status" value="1"/>
</dbReference>
<dbReference type="EMBL" id="UINC01092674">
    <property type="protein sequence ID" value="SVC46457.1"/>
    <property type="molecule type" value="Genomic_DNA"/>
</dbReference>
<dbReference type="PROSITE" id="PS51257">
    <property type="entry name" value="PROKAR_LIPOPROTEIN"/>
    <property type="match status" value="1"/>
</dbReference>
<dbReference type="AlphaFoldDB" id="A0A382MFE6"/>
<evidence type="ECO:0008006" key="2">
    <source>
        <dbReference type="Google" id="ProtNLM"/>
    </source>
</evidence>
<gene>
    <name evidence="1" type="ORF">METZ01_LOCUS299311</name>
</gene>
<name>A0A382MFE6_9ZZZZ</name>
<proteinExistence type="predicted"/>
<evidence type="ECO:0000313" key="1">
    <source>
        <dbReference type="EMBL" id="SVC46457.1"/>
    </source>
</evidence>